<comment type="cofactor">
    <cofactor evidence="1 11">
        <name>pyridoxal 5'-phosphate</name>
        <dbReference type="ChEBI" id="CHEBI:597326"/>
    </cofactor>
</comment>
<dbReference type="InterPro" id="IPR043131">
    <property type="entry name" value="BCAT-like_N"/>
</dbReference>
<evidence type="ECO:0000256" key="9">
    <source>
        <dbReference type="ARBA" id="ARBA00047911"/>
    </source>
</evidence>
<evidence type="ECO:0000313" key="13">
    <source>
        <dbReference type="EMBL" id="ARF13310.1"/>
    </source>
</evidence>
<organism evidence="13 14">
    <name type="scientific">Sporosarcina ureae</name>
    <dbReference type="NCBI Taxonomy" id="1571"/>
    <lineage>
        <taxon>Bacteria</taxon>
        <taxon>Bacillati</taxon>
        <taxon>Bacillota</taxon>
        <taxon>Bacilli</taxon>
        <taxon>Bacillales</taxon>
        <taxon>Caryophanaceae</taxon>
        <taxon>Sporosarcina</taxon>
    </lineage>
</organism>
<evidence type="ECO:0000256" key="8">
    <source>
        <dbReference type="ARBA" id="ARBA00022898"/>
    </source>
</evidence>
<dbReference type="Gene3D" id="3.30.470.10">
    <property type="match status" value="1"/>
</dbReference>
<gene>
    <name evidence="13" type="ORF">SporoS204_03405</name>
</gene>
<comment type="function">
    <text evidence="12">Acts on the D-isomers of alanine, leucine, aspartate, glutamate, aminobutyrate, norvaline and asparagine. The enzyme transfers an amino group from a substrate D-amino acid to the pyridoxal phosphate cofactor to form pyridoxamine and an alpha-keto acid in the first half-reaction.</text>
</comment>
<evidence type="ECO:0000256" key="3">
    <source>
        <dbReference type="ARBA" id="ARBA00011738"/>
    </source>
</evidence>
<comment type="similarity">
    <text evidence="2 10">Belongs to the class-IV pyridoxal-phosphate-dependent aminotransferase family.</text>
</comment>
<dbReference type="PANTHER" id="PTHR42743:SF10">
    <property type="entry name" value="D-ALANINE AMINOTRANSFERASE"/>
    <property type="match status" value="1"/>
</dbReference>
<reference evidence="13 14" key="1">
    <citation type="submission" date="2016-04" db="EMBL/GenBank/DDBJ databases">
        <title>Comparative Genomics and Epigenetics of Sporosarcina ureae.</title>
        <authorList>
            <person name="Oliver A.S."/>
            <person name="Cooper K.K."/>
        </authorList>
    </citation>
    <scope>NUCLEOTIDE SEQUENCE [LARGE SCALE GENOMIC DNA]</scope>
    <source>
        <strain evidence="13 14">S204</strain>
    </source>
</reference>
<proteinExistence type="inferred from homology"/>
<dbReference type="PANTHER" id="PTHR42743">
    <property type="entry name" value="AMINO-ACID AMINOTRANSFERASE"/>
    <property type="match status" value="1"/>
</dbReference>
<dbReference type="PROSITE" id="PS00770">
    <property type="entry name" value="AA_TRANSFER_CLASS_4"/>
    <property type="match status" value="1"/>
</dbReference>
<sequence length="294" mass="32738">MIYFKDGEFLTEDKLNVSVNDRGYVFGDGVYEVIKVYDGALYTAREHLERLLESAEKIRVSMSYTIDELLEIAQKLQADNQISVGHIYIQVTRGVAPRAHQFPEDSVPVMIGYAVENARPLEILQQGAAMKSVEDVRWLRCDIKSLNLLGNVMAKQEAFDHGCQEALFVRDGLVREGSSSNVFGMKDGILYTHPANNFILNGITRRVVLQIAENLAIPVKEEEFTLSQALQMDEFFYTSTNAEITPVVTIDQQPIGQGVPGPLTRKLQTAFEAQIPKLVVAGDTKEREANGPAS</sequence>
<evidence type="ECO:0000256" key="6">
    <source>
        <dbReference type="ARBA" id="ARBA00022576"/>
    </source>
</evidence>
<dbReference type="EMBL" id="CP015108">
    <property type="protein sequence ID" value="ARF13310.1"/>
    <property type="molecule type" value="Genomic_DNA"/>
</dbReference>
<keyword evidence="8 11" id="KW-0663">Pyridoxal phosphate</keyword>
<dbReference type="EC" id="2.6.1.21" evidence="4 12"/>
<evidence type="ECO:0000256" key="4">
    <source>
        <dbReference type="ARBA" id="ARBA00012874"/>
    </source>
</evidence>
<keyword evidence="7" id="KW-0808">Transferase</keyword>
<dbReference type="SUPFAM" id="SSF56752">
    <property type="entry name" value="D-aminoacid aminotransferase-like PLP-dependent enzymes"/>
    <property type="match status" value="1"/>
</dbReference>
<dbReference type="InterPro" id="IPR018300">
    <property type="entry name" value="Aminotrans_IV_CS"/>
</dbReference>
<evidence type="ECO:0000256" key="11">
    <source>
        <dbReference type="RuleBase" id="RU004516"/>
    </source>
</evidence>
<dbReference type="NCBIfam" id="TIGR01121">
    <property type="entry name" value="D_amino_aminoT"/>
    <property type="match status" value="1"/>
</dbReference>
<evidence type="ECO:0000256" key="10">
    <source>
        <dbReference type="RuleBase" id="RU004106"/>
    </source>
</evidence>
<keyword evidence="14" id="KW-1185">Reference proteome</keyword>
<evidence type="ECO:0000256" key="7">
    <source>
        <dbReference type="ARBA" id="ARBA00022679"/>
    </source>
</evidence>
<name>A0ABM6JT06_SPOUR</name>
<evidence type="ECO:0000256" key="2">
    <source>
        <dbReference type="ARBA" id="ARBA00009320"/>
    </source>
</evidence>
<dbReference type="InterPro" id="IPR001544">
    <property type="entry name" value="Aminotrans_IV"/>
</dbReference>
<dbReference type="InterPro" id="IPR050571">
    <property type="entry name" value="Class-IV_PLP-Dep_Aminotrnsfr"/>
</dbReference>
<evidence type="ECO:0000313" key="14">
    <source>
        <dbReference type="Proteomes" id="UP000192486"/>
    </source>
</evidence>
<dbReference type="InterPro" id="IPR005784">
    <property type="entry name" value="D_amino_transT"/>
</dbReference>
<evidence type="ECO:0000256" key="5">
    <source>
        <dbReference type="ARBA" id="ARBA00021779"/>
    </source>
</evidence>
<evidence type="ECO:0000256" key="1">
    <source>
        <dbReference type="ARBA" id="ARBA00001933"/>
    </source>
</evidence>
<comment type="subunit">
    <text evidence="3">Homodimer.</text>
</comment>
<dbReference type="Pfam" id="PF01063">
    <property type="entry name" value="Aminotran_4"/>
    <property type="match status" value="1"/>
</dbReference>
<keyword evidence="6" id="KW-0032">Aminotransferase</keyword>
<dbReference type="Gene3D" id="3.20.10.10">
    <property type="entry name" value="D-amino Acid Aminotransferase, subunit A, domain 2"/>
    <property type="match status" value="1"/>
</dbReference>
<dbReference type="InterPro" id="IPR043132">
    <property type="entry name" value="BCAT-like_C"/>
</dbReference>
<dbReference type="CDD" id="cd01558">
    <property type="entry name" value="D-AAT_like"/>
    <property type="match status" value="1"/>
</dbReference>
<accession>A0ABM6JT06</accession>
<dbReference type="RefSeq" id="WP_029052831.1">
    <property type="nucleotide sequence ID" value="NZ_CP015108.1"/>
</dbReference>
<comment type="catalytic activity">
    <reaction evidence="9 12">
        <text>D-alanine + 2-oxoglutarate = D-glutamate + pyruvate</text>
        <dbReference type="Rhea" id="RHEA:15869"/>
        <dbReference type="ChEBI" id="CHEBI:15361"/>
        <dbReference type="ChEBI" id="CHEBI:16810"/>
        <dbReference type="ChEBI" id="CHEBI:29986"/>
        <dbReference type="ChEBI" id="CHEBI:57416"/>
        <dbReference type="EC" id="2.6.1.21"/>
    </reaction>
</comment>
<dbReference type="Proteomes" id="UP000192486">
    <property type="component" value="Chromosome"/>
</dbReference>
<evidence type="ECO:0000256" key="12">
    <source>
        <dbReference type="RuleBase" id="RU004520"/>
    </source>
</evidence>
<dbReference type="InterPro" id="IPR036038">
    <property type="entry name" value="Aminotransferase-like"/>
</dbReference>
<protein>
    <recommendedName>
        <fullName evidence="5 12">D-alanine aminotransferase</fullName>
        <ecNumber evidence="4 12">2.6.1.21</ecNumber>
    </recommendedName>
</protein>